<evidence type="ECO:0000313" key="3">
    <source>
        <dbReference type="EMBL" id="HIY66058.1"/>
    </source>
</evidence>
<feature type="non-terminal residue" evidence="3">
    <location>
        <position position="278"/>
    </location>
</feature>
<reference evidence="3" key="1">
    <citation type="journal article" date="2021" name="PeerJ">
        <title>Extensive microbial diversity within the chicken gut microbiome revealed by metagenomics and culture.</title>
        <authorList>
            <person name="Gilroy R."/>
            <person name="Ravi A."/>
            <person name="Getino M."/>
            <person name="Pursley I."/>
            <person name="Horton D.L."/>
            <person name="Alikhan N.F."/>
            <person name="Baker D."/>
            <person name="Gharbi K."/>
            <person name="Hall N."/>
            <person name="Watson M."/>
            <person name="Adriaenssens E.M."/>
            <person name="Foster-Nyarko E."/>
            <person name="Jarju S."/>
            <person name="Secka A."/>
            <person name="Antonio M."/>
            <person name="Oren A."/>
            <person name="Chaudhuri R.R."/>
            <person name="La Ragione R."/>
            <person name="Hildebrand F."/>
            <person name="Pallen M.J."/>
        </authorList>
    </citation>
    <scope>NUCLEOTIDE SEQUENCE</scope>
    <source>
        <strain evidence="3">ChiGjej1B1-98</strain>
    </source>
</reference>
<keyword evidence="1" id="KW-0677">Repeat</keyword>
<dbReference type="GO" id="GO:0008270">
    <property type="term" value="F:zinc ion binding"/>
    <property type="evidence" value="ECO:0007669"/>
    <property type="project" value="InterPro"/>
</dbReference>
<feature type="domain" description="Cobalamin-independent methionine synthase MetE N-terminal" evidence="2">
    <location>
        <begin position="10"/>
        <end position="273"/>
    </location>
</feature>
<dbReference type="AlphaFoldDB" id="A0A9D1YVG0"/>
<dbReference type="Pfam" id="PF08267">
    <property type="entry name" value="Meth_synt_1"/>
    <property type="match status" value="1"/>
</dbReference>
<dbReference type="Proteomes" id="UP000824005">
    <property type="component" value="Unassembled WGS sequence"/>
</dbReference>
<dbReference type="EMBL" id="DXDC01000209">
    <property type="protein sequence ID" value="HIY66058.1"/>
    <property type="molecule type" value="Genomic_DNA"/>
</dbReference>
<protein>
    <submittedName>
        <fullName evidence="3">5-methyltetrahydropteroyltriglutamate--homocysteine S-methyltransferase</fullName>
    </submittedName>
</protein>
<evidence type="ECO:0000256" key="1">
    <source>
        <dbReference type="ARBA" id="ARBA00022737"/>
    </source>
</evidence>
<dbReference type="GO" id="GO:0003871">
    <property type="term" value="F:5-methyltetrahydropteroyltriglutamate-homocysteine S-methyltransferase activity"/>
    <property type="evidence" value="ECO:0007669"/>
    <property type="project" value="InterPro"/>
</dbReference>
<dbReference type="InterPro" id="IPR013215">
    <property type="entry name" value="Cbl-indep_Met_Synth_N"/>
</dbReference>
<dbReference type="GO" id="GO:0008652">
    <property type="term" value="P:amino acid biosynthetic process"/>
    <property type="evidence" value="ECO:0007669"/>
    <property type="project" value="InterPro"/>
</dbReference>
<dbReference type="Gene3D" id="3.20.20.210">
    <property type="match status" value="1"/>
</dbReference>
<dbReference type="PANTHER" id="PTHR30519">
    <property type="entry name" value="5-METHYLTETRAHYDROPTEROYLTRIGLUTAMATE--HOMOCYSTEINE METHYLTRANSFERASE"/>
    <property type="match status" value="1"/>
</dbReference>
<dbReference type="InterPro" id="IPR038071">
    <property type="entry name" value="UROD/MetE-like_sf"/>
</dbReference>
<comment type="caution">
    <text evidence="3">The sequence shown here is derived from an EMBL/GenBank/DDBJ whole genome shotgun (WGS) entry which is preliminary data.</text>
</comment>
<reference evidence="3" key="2">
    <citation type="submission" date="2021-04" db="EMBL/GenBank/DDBJ databases">
        <authorList>
            <person name="Gilroy R."/>
        </authorList>
    </citation>
    <scope>NUCLEOTIDE SEQUENCE</scope>
    <source>
        <strain evidence="3">ChiGjej1B1-98</strain>
    </source>
</reference>
<accession>A0A9D1YVG0</accession>
<sequence length="278" mass="30356">MSQQPFPKGTILGYPRIGPDRELKRALEAHWRGRISDEEFQQRTRELRLANFERQAELGFARDDSSIPSEAAHYDHVLDAVLTFGITPPRLRDAQAEGLQWEWLLARGDDDNAPLEMTKWFDTNYHYLVPELDADTTFSYADSRIVERFVEAREAGFLTRPVIVGPATLLALAKADGVDPLALADKLVPVYRELATALAQAGATWLQLDEPALVADLDVASPQELAAVAAAGARAVREAGLQVLLAAGYGESAGRVESLAADVDALAVDLVRGSLPEI</sequence>
<evidence type="ECO:0000313" key="4">
    <source>
        <dbReference type="Proteomes" id="UP000824005"/>
    </source>
</evidence>
<name>A0A9D1YVG0_9MICO</name>
<proteinExistence type="predicted"/>
<gene>
    <name evidence="3" type="ORF">H9830_07260</name>
</gene>
<evidence type="ECO:0000259" key="2">
    <source>
        <dbReference type="Pfam" id="PF08267"/>
    </source>
</evidence>
<dbReference type="SUPFAM" id="SSF51726">
    <property type="entry name" value="UROD/MetE-like"/>
    <property type="match status" value="1"/>
</dbReference>
<organism evidence="3 4">
    <name type="scientific">Candidatus Agrococcus pullicola</name>
    <dbReference type="NCBI Taxonomy" id="2838429"/>
    <lineage>
        <taxon>Bacteria</taxon>
        <taxon>Bacillati</taxon>
        <taxon>Actinomycetota</taxon>
        <taxon>Actinomycetes</taxon>
        <taxon>Micrococcales</taxon>
        <taxon>Microbacteriaceae</taxon>
        <taxon>Agrococcus</taxon>
    </lineage>
</organism>